<organism evidence="1 2">
    <name type="scientific">Escherichia coli TA447</name>
    <dbReference type="NCBI Taxonomy" id="656447"/>
    <lineage>
        <taxon>Bacteria</taxon>
        <taxon>Pseudomonadati</taxon>
        <taxon>Pseudomonadota</taxon>
        <taxon>Gammaproteobacteria</taxon>
        <taxon>Enterobacterales</taxon>
        <taxon>Enterobacteriaceae</taxon>
        <taxon>Escherichia</taxon>
    </lineage>
</organism>
<evidence type="ECO:0000313" key="1">
    <source>
        <dbReference type="EMBL" id="OSK93222.1"/>
    </source>
</evidence>
<gene>
    <name evidence="1" type="ORF">ECXG_00055</name>
</gene>
<reference evidence="1 2" key="1">
    <citation type="submission" date="2010-04" db="EMBL/GenBank/DDBJ databases">
        <title>The Genome Sequence of Escherichia coli TA447.</title>
        <authorList>
            <consortium name="The Broad Institute Genome Sequencing Platform"/>
            <consortium name="The Broad Institute Genome Sequencing Center for Infectious Disease"/>
            <person name="Feldgarden M."/>
            <person name="Gordon D.M."/>
            <person name="Johnson J.R."/>
            <person name="Johnston B.D."/>
            <person name="Young S."/>
            <person name="Zeng Q."/>
            <person name="Koehrsen M."/>
            <person name="Alvarado L."/>
            <person name="Berlin A.M."/>
            <person name="Borenstein D."/>
            <person name="Chapman S.B."/>
            <person name="Chen Z."/>
            <person name="Engels R."/>
            <person name="Freedman E."/>
            <person name="Gellesch M."/>
            <person name="Goldberg J."/>
            <person name="Griggs A."/>
            <person name="Gujja S."/>
            <person name="Heilman E.R."/>
            <person name="Heiman D.I."/>
            <person name="Hepburn T.A."/>
            <person name="Howarth C."/>
            <person name="Jen D."/>
            <person name="Larson L."/>
            <person name="Mehta T."/>
            <person name="Park D."/>
            <person name="Pearson M."/>
            <person name="Richards J."/>
            <person name="Roberts A."/>
            <person name="Saif S."/>
            <person name="Shea T.D."/>
            <person name="Shenoy N."/>
            <person name="Sisk P."/>
            <person name="Stolte C."/>
            <person name="Sykes S.N."/>
            <person name="Walk T."/>
            <person name="White J."/>
            <person name="Yandava C."/>
            <person name="Haas B."/>
            <person name="Henn M.R."/>
            <person name="Nusbaum C."/>
            <person name="Birren B."/>
        </authorList>
    </citation>
    <scope>NUCLEOTIDE SEQUENCE [LARGE SCALE GENOMIC DNA]</scope>
    <source>
        <strain evidence="1 2">TA447</strain>
    </source>
</reference>
<dbReference type="Proteomes" id="UP000193942">
    <property type="component" value="Unassembled WGS sequence"/>
</dbReference>
<sequence>MPIRMIFPSIGFIDDGLPVSGATQAAHVRAKCYSVKIN</sequence>
<name>A0A1X3IYM8_ECOLX</name>
<accession>A0A1X3IYM8</accession>
<proteinExistence type="predicted"/>
<dbReference type="AlphaFoldDB" id="A0A1X3IYM8"/>
<evidence type="ECO:0000313" key="2">
    <source>
        <dbReference type="Proteomes" id="UP000193942"/>
    </source>
</evidence>
<protein>
    <submittedName>
        <fullName evidence="1">Uncharacterized protein</fullName>
    </submittedName>
</protein>
<comment type="caution">
    <text evidence="1">The sequence shown here is derived from an EMBL/GenBank/DDBJ whole genome shotgun (WGS) entry which is preliminary data.</text>
</comment>
<dbReference type="EMBL" id="ADIZ01000027">
    <property type="protein sequence ID" value="OSK93222.1"/>
    <property type="molecule type" value="Genomic_DNA"/>
</dbReference>